<dbReference type="SUPFAM" id="SSF52980">
    <property type="entry name" value="Restriction endonuclease-like"/>
    <property type="match status" value="1"/>
</dbReference>
<dbReference type="PIRSF" id="PIRSF000980">
    <property type="entry name" value="RecC"/>
    <property type="match status" value="1"/>
</dbReference>
<keyword evidence="2 10" id="KW-0547">Nucleotide-binding</keyword>
<dbReference type="PANTHER" id="PTHR30591">
    <property type="entry name" value="RECBCD ENZYME SUBUNIT RECC"/>
    <property type="match status" value="1"/>
</dbReference>
<comment type="function">
    <text evidence="10">A helicase/nuclease that prepares dsDNA breaks (DSB) for recombinational DNA repair. Binds to DSBs and unwinds DNA via a highly rapid and processive ATP-dependent bidirectional helicase activity. Unwinds dsDNA until it encounters a Chi (crossover hotspot instigator) sequence from the 3' direction. Cuts ssDNA a few nucleotides 3' to the Chi site. The properties and activities of the enzyme are changed at Chi. The Chi-altered holoenzyme produces a long 3'-ssDNA overhang and facilitates RecA-binding to the ssDNA for homologous DNA recombination and repair. Holoenzyme degrades any linearized DNA that is unable to undergo homologous recombination. In the holoenzyme this subunit recognizes the wild-type Chi sequence, and when added to isolated RecB increases its ATP-dependent helicase processivity.</text>
</comment>
<dbReference type="HAMAP" id="MF_01486">
    <property type="entry name" value="RecC"/>
    <property type="match status" value="1"/>
</dbReference>
<dbReference type="Gene3D" id="1.10.10.160">
    <property type="match status" value="1"/>
</dbReference>
<sequence>MSSVPGAGLYEFRDSRVERLVADLDRSIKFNPAHETALLVPSIVVVANAGLRRWLPLELARARQRHGQRGVVADLQTLLPSAYFKKLGRRVLGAATQGMDAYESAALPFRIYSELGRIKDPQLDAYLGGDSSNEAGRAVRRWGMAQRLAQLYAEYMIYRPDWLSDWQRNSSPQIAGVPVSPSFVPELWRRLAAADGLHRGAFLQKLAEEIDRKGVPALVDESDSAPVHVFGFTHMPQVELAVWSAIAKHRPVFMYLPDPADVHWTGIAHLYHDRRDALQADDYEQVKLLENDLQANVHPLLRSWSRLGQHFFMQLENLELHSLAAYQDKDQDRQLESNSRLHAVQHSIRANDIEALHVDTDSADFSLRVHSAVTAMRELEVLRDALWSAFARNPTLKPSDVLILAPRMATYAPYLPAIFGPAATIGPRQLPYQVADVALASTHPFFIAVGRLLDLLSSPFGLSQFLQLLESESVQANFGLIGQHVQDIADTLTTLGVAWGLDENDAGSPTHHLQWGIDRLIAQYLIGETHYEPHQRPCWEFGEQTFVPIADSRADPSEWLGALQQIVDELRKVRDESQRDRPLVEWIDLLDTLIQKIVSVPAAVDSYDPVLRWAPLLGQMHTAAAHLPEPVPFALARVWMQQHLDGVDEQLQPLFGGMTFADLASRRGLPHAFIAVLGLNDKDFPRQASDQGLDLMRRYPRIGDRPYAVDDRYAFLEAVMSARKQLHLSYQGRSERDGSVRNAALPLQDLINAMGGTKVAPWFFEHPVHARAPANQPLDPAPAIQDNAEQGAYSSERGDGYAAAGVETFEQVVARGLAAPHRIIRPDDVRRYYRSPFETVARFGADALADKMPSDAETDVEPLDAEFGPIERIPQFLVRALLMGQRLEQDEPAPWLKGSGKLPPGKAGLLAWQAALQQANDAVAEMATAHADFNKPLHALPALAIEFESPPFTVRGRLNGLLRGEQSHWLVVCAFRSNKDGKLEKMGMHFGELIPALIEWALARLTISANQEVRPMLVAETSQHELSTRWNRWCDRFAQADETEREQMLEALRKRLGKLLAFCHANIQTPRFYAPKTSLSSLFSSAAETWNGGFNRNGESAYTIYSQMADADGLFGESDDDSKELVEQVQDDARALRDLLMLDEAVA</sequence>
<dbReference type="InterPro" id="IPR011335">
    <property type="entry name" value="Restrct_endonuc-II-like"/>
</dbReference>
<keyword evidence="5 10" id="KW-0347">Helicase</keyword>
<dbReference type="Pfam" id="PF17946">
    <property type="entry name" value="RecC_C"/>
    <property type="match status" value="1"/>
</dbReference>
<dbReference type="RefSeq" id="WP_331703239.1">
    <property type="nucleotide sequence ID" value="NZ_JAZHBO010000001.1"/>
</dbReference>
<comment type="similarity">
    <text evidence="10">Belongs to the RecC family.</text>
</comment>
<evidence type="ECO:0000256" key="1">
    <source>
        <dbReference type="ARBA" id="ARBA00022722"/>
    </source>
</evidence>
<keyword evidence="9 10" id="KW-0234">DNA repair</keyword>
<evidence type="ECO:0000259" key="11">
    <source>
        <dbReference type="Pfam" id="PF17946"/>
    </source>
</evidence>
<evidence type="ECO:0000313" key="12">
    <source>
        <dbReference type="EMBL" id="MEF2155124.1"/>
    </source>
</evidence>
<evidence type="ECO:0000256" key="3">
    <source>
        <dbReference type="ARBA" id="ARBA00022763"/>
    </source>
</evidence>
<evidence type="ECO:0000256" key="5">
    <source>
        <dbReference type="ARBA" id="ARBA00022806"/>
    </source>
</evidence>
<dbReference type="Gene3D" id="3.40.50.300">
    <property type="entry name" value="P-loop containing nucleotide triphosphate hydrolases"/>
    <property type="match status" value="2"/>
</dbReference>
<keyword evidence="8 10" id="KW-0238">DNA-binding</keyword>
<dbReference type="InterPro" id="IPR041500">
    <property type="entry name" value="RecC_C"/>
</dbReference>
<evidence type="ECO:0000256" key="8">
    <source>
        <dbReference type="ARBA" id="ARBA00023125"/>
    </source>
</evidence>
<dbReference type="InterPro" id="IPR013986">
    <property type="entry name" value="DExx_box_DNA_helicase_dom_sf"/>
</dbReference>
<dbReference type="SUPFAM" id="SSF52540">
    <property type="entry name" value="P-loop containing nucleoside triphosphate hydrolases"/>
    <property type="match status" value="2"/>
</dbReference>
<evidence type="ECO:0000256" key="2">
    <source>
        <dbReference type="ARBA" id="ARBA00022741"/>
    </source>
</evidence>
<evidence type="ECO:0000256" key="9">
    <source>
        <dbReference type="ARBA" id="ARBA00023204"/>
    </source>
</evidence>
<dbReference type="Proteomes" id="UP001356170">
    <property type="component" value="Unassembled WGS sequence"/>
</dbReference>
<evidence type="ECO:0000256" key="6">
    <source>
        <dbReference type="ARBA" id="ARBA00022839"/>
    </source>
</evidence>
<dbReference type="EMBL" id="JAZHBO010000001">
    <property type="protein sequence ID" value="MEF2155124.1"/>
    <property type="molecule type" value="Genomic_DNA"/>
</dbReference>
<proteinExistence type="inferred from homology"/>
<dbReference type="InterPro" id="IPR027417">
    <property type="entry name" value="P-loop_NTPase"/>
</dbReference>
<feature type="domain" description="RecC C-terminal" evidence="11">
    <location>
        <begin position="856"/>
        <end position="1080"/>
    </location>
</feature>
<dbReference type="Gene3D" id="3.40.50.10930">
    <property type="match status" value="1"/>
</dbReference>
<keyword evidence="13" id="KW-1185">Reference proteome</keyword>
<gene>
    <name evidence="10" type="primary">recC</name>
    <name evidence="12" type="ORF">V3390_02605</name>
</gene>
<organism evidence="12 13">
    <name type="scientific">Aquilutibacter rugosus</name>
    <dbReference type="NCBI Taxonomy" id="3115820"/>
    <lineage>
        <taxon>Bacteria</taxon>
        <taxon>Pseudomonadati</taxon>
        <taxon>Pseudomonadota</taxon>
        <taxon>Gammaproteobacteria</taxon>
        <taxon>Lysobacterales</taxon>
        <taxon>Lysobacteraceae</taxon>
        <taxon>Aquilutibacter</taxon>
    </lineage>
</organism>
<keyword evidence="4 10" id="KW-0378">Hydrolase</keyword>
<keyword evidence="7 10" id="KW-0067">ATP-binding</keyword>
<dbReference type="GO" id="GO:0008854">
    <property type="term" value="F:exodeoxyribonuclease V activity"/>
    <property type="evidence" value="ECO:0007669"/>
    <property type="project" value="UniProtKB-EC"/>
</dbReference>
<accession>A0ABU7UX71</accession>
<keyword evidence="6 10" id="KW-0269">Exonuclease</keyword>
<keyword evidence="1 10" id="KW-0540">Nuclease</keyword>
<evidence type="ECO:0000256" key="7">
    <source>
        <dbReference type="ARBA" id="ARBA00022840"/>
    </source>
</evidence>
<dbReference type="PANTHER" id="PTHR30591:SF1">
    <property type="entry name" value="RECBCD ENZYME SUBUNIT RECC"/>
    <property type="match status" value="1"/>
</dbReference>
<comment type="subunit">
    <text evidence="10">Heterotrimer of RecB, RecC and RecD. All subunits contribute to DNA-binding.</text>
</comment>
<evidence type="ECO:0000313" key="13">
    <source>
        <dbReference type="Proteomes" id="UP001356170"/>
    </source>
</evidence>
<reference evidence="12 13" key="1">
    <citation type="submission" date="2024-01" db="EMBL/GenBank/DDBJ databases">
        <title>Novel species of the genus Luteimonas isolated from rivers.</title>
        <authorList>
            <person name="Lu H."/>
        </authorList>
    </citation>
    <scope>NUCLEOTIDE SEQUENCE [LARGE SCALE GENOMIC DNA]</scope>
    <source>
        <strain evidence="12 13">FXH3W</strain>
    </source>
</reference>
<keyword evidence="3 10" id="KW-0227">DNA damage</keyword>
<protein>
    <recommendedName>
        <fullName evidence="10">RecBCD enzyme subunit RecC</fullName>
    </recommendedName>
    <alternativeName>
        <fullName evidence="10">Exonuclease V subunit RecC</fullName>
        <shortName evidence="10">ExoV subunit RecC</shortName>
    </alternativeName>
    <alternativeName>
        <fullName evidence="10">Helicase/nuclease RecBCD subunit RecC</fullName>
    </alternativeName>
</protein>
<name>A0ABU7UX71_9GAMM</name>
<comment type="miscellaneous">
    <text evidence="10">In the RecBCD complex, RecB has a slow 3'-5' helicase, an exonuclease activity and loads RecA onto ssDNA, RecD has a fast 5'-3' helicase activity, while RecC stimulates the ATPase and processivity of the RecB helicase and contributes to recognition of the Chi site.</text>
</comment>
<evidence type="ECO:0000256" key="10">
    <source>
        <dbReference type="HAMAP-Rule" id="MF_01486"/>
    </source>
</evidence>
<comment type="caution">
    <text evidence="12">The sequence shown here is derived from an EMBL/GenBank/DDBJ whole genome shotgun (WGS) entry which is preliminary data.</text>
</comment>
<dbReference type="Pfam" id="PF04257">
    <property type="entry name" value="Exonuc_V_gamma"/>
    <property type="match status" value="1"/>
</dbReference>
<dbReference type="InterPro" id="IPR006697">
    <property type="entry name" value="RecC"/>
</dbReference>
<evidence type="ECO:0000256" key="4">
    <source>
        <dbReference type="ARBA" id="ARBA00022801"/>
    </source>
</evidence>